<evidence type="ECO:0000256" key="1">
    <source>
        <dbReference type="ARBA" id="ARBA00001947"/>
    </source>
</evidence>
<dbReference type="GO" id="GO:0043720">
    <property type="term" value="F:3-keto-5-aminohexanoate cleavage activity"/>
    <property type="evidence" value="ECO:0007669"/>
    <property type="project" value="InterPro"/>
</dbReference>
<dbReference type="AlphaFoldDB" id="A0A0C2EW95"/>
<evidence type="ECO:0008006" key="7">
    <source>
        <dbReference type="Google" id="ProtNLM"/>
    </source>
</evidence>
<dbReference type="Gene3D" id="3.20.20.70">
    <property type="entry name" value="Aldolase class I"/>
    <property type="match status" value="1"/>
</dbReference>
<gene>
    <name evidence="5" type="ORF">UCMB321_3193</name>
</gene>
<proteinExistence type="predicted"/>
<protein>
    <recommendedName>
        <fullName evidence="7">3-keto-5-aminohexanoate cleavage enzyme</fullName>
    </recommendedName>
</protein>
<keyword evidence="6" id="KW-1185">Reference proteome</keyword>
<dbReference type="GO" id="GO:0046872">
    <property type="term" value="F:metal ion binding"/>
    <property type="evidence" value="ECO:0007669"/>
    <property type="project" value="UniProtKB-KW"/>
</dbReference>
<dbReference type="EMBL" id="JXDG01000041">
    <property type="protein sequence ID" value="KIH83003.1"/>
    <property type="molecule type" value="Genomic_DNA"/>
</dbReference>
<evidence type="ECO:0000256" key="4">
    <source>
        <dbReference type="ARBA" id="ARBA00022833"/>
    </source>
</evidence>
<keyword evidence="4" id="KW-0862">Zinc</keyword>
<comment type="cofactor">
    <cofactor evidence="1">
        <name>Zn(2+)</name>
        <dbReference type="ChEBI" id="CHEBI:29105"/>
    </cofactor>
</comment>
<sequence length="308" mass="33510">MRKIIITAAITGGAHTPSMSPYLPVTPEEIADQAIEAVKAGAAIVHLHARNPEDGRPTGDPEIFRQFVSRIKSETDAIVNVSTGGGGPGMPIDERAAAGVALKPEMCSLNMGSINLNLSEMASKERNWKYGWEVEHLNATKDLVFRNTFSDIEWILQTIGGSGTRFEFECYDVSHLYTLKYFLDKGLVKPPLFIQTIFGLRGAMGAHIEDVLHQKRTADRLFGSDYHWSVLGAGKEQLPLATLAAIMGGNVRVGLEDSLYIGRGELAVSNAAQVRKIRKIIEELGFGVATPDEAREMLALKGASNTAF</sequence>
<dbReference type="InterPro" id="IPR008567">
    <property type="entry name" value="BKACE"/>
</dbReference>
<keyword evidence="2" id="KW-0808">Transferase</keyword>
<dbReference type="STRING" id="226910.UCMB321_3193"/>
<name>A0A0C2EW95_9PSED</name>
<evidence type="ECO:0000313" key="6">
    <source>
        <dbReference type="Proteomes" id="UP000031535"/>
    </source>
</evidence>
<evidence type="ECO:0000313" key="5">
    <source>
        <dbReference type="EMBL" id="KIH83003.1"/>
    </source>
</evidence>
<keyword evidence="3" id="KW-0479">Metal-binding</keyword>
<evidence type="ECO:0000256" key="2">
    <source>
        <dbReference type="ARBA" id="ARBA00022679"/>
    </source>
</evidence>
<dbReference type="RefSeq" id="WP_040068527.1">
    <property type="nucleotide sequence ID" value="NZ_JXDG01000041.1"/>
</dbReference>
<evidence type="ECO:0000256" key="3">
    <source>
        <dbReference type="ARBA" id="ARBA00022723"/>
    </source>
</evidence>
<dbReference type="PATRIC" id="fig|226910.6.peg.3181"/>
<accession>A0A0C2EW95</accession>
<dbReference type="PANTHER" id="PTHR37418">
    <property type="entry name" value="3-KETO-5-AMINOHEXANOATE CLEAVAGE ENZYME-RELATED"/>
    <property type="match status" value="1"/>
</dbReference>
<organism evidence="5 6">
    <name type="scientific">Pseudomonas batumici</name>
    <dbReference type="NCBI Taxonomy" id="226910"/>
    <lineage>
        <taxon>Bacteria</taxon>
        <taxon>Pseudomonadati</taxon>
        <taxon>Pseudomonadota</taxon>
        <taxon>Gammaproteobacteria</taxon>
        <taxon>Pseudomonadales</taxon>
        <taxon>Pseudomonadaceae</taxon>
        <taxon>Pseudomonas</taxon>
    </lineage>
</organism>
<dbReference type="PANTHER" id="PTHR37418:SF2">
    <property type="entry name" value="3-KETO-5-AMINOHEXANOATE CLEAVAGE ENZYME"/>
    <property type="match status" value="1"/>
</dbReference>
<dbReference type="Pfam" id="PF05853">
    <property type="entry name" value="BKACE"/>
    <property type="match status" value="1"/>
</dbReference>
<dbReference type="InterPro" id="IPR013785">
    <property type="entry name" value="Aldolase_TIM"/>
</dbReference>
<comment type="caution">
    <text evidence="5">The sequence shown here is derived from an EMBL/GenBank/DDBJ whole genome shotgun (WGS) entry which is preliminary data.</text>
</comment>
<dbReference type="OrthoDB" id="9155960at2"/>
<dbReference type="Proteomes" id="UP000031535">
    <property type="component" value="Unassembled WGS sequence"/>
</dbReference>
<reference evidence="5 6" key="1">
    <citation type="submission" date="2015-01" db="EMBL/GenBank/DDBJ databases">
        <title>Complete genome of Pseudomonas batumici UCM B-321 producer of the batumin antibiotic with strong antistaphilococcal and potential anticancer activity.</title>
        <authorList>
            <person name="Klochko V.V."/>
            <person name="Zelena L.B."/>
            <person name="Elena K.A."/>
            <person name="Reva O.N."/>
        </authorList>
    </citation>
    <scope>NUCLEOTIDE SEQUENCE [LARGE SCALE GENOMIC DNA]</scope>
    <source>
        <strain evidence="5 6">UCM B-321</strain>
    </source>
</reference>